<dbReference type="EMBL" id="CDPU01000098">
    <property type="protein sequence ID" value="CEO57385.1"/>
    <property type="molecule type" value="Genomic_DNA"/>
</dbReference>
<dbReference type="AlphaFoldDB" id="A0A0B7KR20"/>
<proteinExistence type="predicted"/>
<dbReference type="Proteomes" id="UP000616885">
    <property type="component" value="Unassembled WGS sequence"/>
</dbReference>
<gene>
    <name evidence="3" type="ORF">BN869_000013443_1</name>
    <name evidence="4" type="ORF">IM811_006309</name>
</gene>
<feature type="domain" description="DUF1989" evidence="2">
    <location>
        <begin position="53"/>
        <end position="227"/>
    </location>
</feature>
<dbReference type="InterPro" id="IPR018959">
    <property type="entry name" value="DUF1989"/>
</dbReference>
<evidence type="ECO:0000313" key="4">
    <source>
        <dbReference type="EMBL" id="KAF9743969.1"/>
    </source>
</evidence>
<feature type="compositionally biased region" description="Basic and acidic residues" evidence="1">
    <location>
        <begin position="1"/>
        <end position="10"/>
    </location>
</feature>
<protein>
    <recommendedName>
        <fullName evidence="2">DUF1989 domain-containing protein</fullName>
    </recommendedName>
</protein>
<feature type="region of interest" description="Disordered" evidence="1">
    <location>
        <begin position="1"/>
        <end position="21"/>
    </location>
</feature>
<reference evidence="3" key="1">
    <citation type="submission" date="2015-01" db="EMBL/GenBank/DDBJ databases">
        <authorList>
            <person name="Durling Mikael"/>
        </authorList>
    </citation>
    <scope>NUCLEOTIDE SEQUENCE</scope>
</reference>
<name>A0A0B7KR20_BIOOC</name>
<dbReference type="PANTHER" id="PTHR31527">
    <property type="entry name" value="RE64534P"/>
    <property type="match status" value="1"/>
</dbReference>
<accession>A0A0B7KR20</accession>
<sequence>MPASDAERLANRKPIPKPVPAYLPSSDASPLKVNRELYDRLREAPRVLIEEFTLPIRSGKAWKAPAGSIVRISTPEGPQVGDLNIWNFHNPRERFWASRTKQLHASHVSTYDRLWSNLPYMRPLATIIKDTLSWYGEDEHGGRVHDLLGTRCDPYINTVLSGGQYNYQCHSNLTRAVIPYGLNEQDVHDVINIFQVTGLDEQGRYFMNPSPAEPGDHLEFLAEQDLLMALSTCPGGDLSLWGFGEDSEEEMIKCCRPLKVEVFRLADDNLLKTSGWAPAEKSAYAGRHGMGVPLGENQ</sequence>
<evidence type="ECO:0000259" key="2">
    <source>
        <dbReference type="Pfam" id="PF09347"/>
    </source>
</evidence>
<reference evidence="4" key="2">
    <citation type="submission" date="2020-10" db="EMBL/GenBank/DDBJ databases">
        <title>High-Quality Genome Resource of Clonostachys rosea strain S41 by Oxford Nanopore Long-Read Sequencing.</title>
        <authorList>
            <person name="Wang H."/>
        </authorList>
    </citation>
    <scope>NUCLEOTIDE SEQUENCE</scope>
    <source>
        <strain evidence="4">S41</strain>
    </source>
</reference>
<dbReference type="Pfam" id="PF09347">
    <property type="entry name" value="DUF1989"/>
    <property type="match status" value="1"/>
</dbReference>
<evidence type="ECO:0000256" key="1">
    <source>
        <dbReference type="SAM" id="MobiDB-lite"/>
    </source>
</evidence>
<evidence type="ECO:0000313" key="3">
    <source>
        <dbReference type="EMBL" id="CEO57385.1"/>
    </source>
</evidence>
<dbReference type="PANTHER" id="PTHR31527:SF0">
    <property type="entry name" value="RE64534P"/>
    <property type="match status" value="1"/>
</dbReference>
<organism evidence="3">
    <name type="scientific">Bionectria ochroleuca</name>
    <name type="common">Gliocladium roseum</name>
    <dbReference type="NCBI Taxonomy" id="29856"/>
    <lineage>
        <taxon>Eukaryota</taxon>
        <taxon>Fungi</taxon>
        <taxon>Dikarya</taxon>
        <taxon>Ascomycota</taxon>
        <taxon>Pezizomycotina</taxon>
        <taxon>Sordariomycetes</taxon>
        <taxon>Hypocreomycetidae</taxon>
        <taxon>Hypocreales</taxon>
        <taxon>Bionectriaceae</taxon>
        <taxon>Clonostachys</taxon>
    </lineage>
</organism>
<dbReference type="EMBL" id="JADCTT010000016">
    <property type="protein sequence ID" value="KAF9743969.1"/>
    <property type="molecule type" value="Genomic_DNA"/>
</dbReference>